<dbReference type="Proteomes" id="UP000664132">
    <property type="component" value="Unassembled WGS sequence"/>
</dbReference>
<organism evidence="2 3">
    <name type="scientific">Cadophora malorum</name>
    <dbReference type="NCBI Taxonomy" id="108018"/>
    <lineage>
        <taxon>Eukaryota</taxon>
        <taxon>Fungi</taxon>
        <taxon>Dikarya</taxon>
        <taxon>Ascomycota</taxon>
        <taxon>Pezizomycotina</taxon>
        <taxon>Leotiomycetes</taxon>
        <taxon>Helotiales</taxon>
        <taxon>Ploettnerulaceae</taxon>
        <taxon>Cadophora</taxon>
    </lineage>
</organism>
<protein>
    <submittedName>
        <fullName evidence="2">Uncharacterized protein</fullName>
    </submittedName>
</protein>
<feature type="compositionally biased region" description="Low complexity" evidence="1">
    <location>
        <begin position="204"/>
        <end position="214"/>
    </location>
</feature>
<reference evidence="2" key="1">
    <citation type="submission" date="2021-02" db="EMBL/GenBank/DDBJ databases">
        <title>Genome sequence Cadophora malorum strain M34.</title>
        <authorList>
            <person name="Stefanovic E."/>
            <person name="Vu D."/>
            <person name="Scully C."/>
            <person name="Dijksterhuis J."/>
            <person name="Roader J."/>
            <person name="Houbraken J."/>
        </authorList>
    </citation>
    <scope>NUCLEOTIDE SEQUENCE</scope>
    <source>
        <strain evidence="2">M34</strain>
    </source>
</reference>
<proteinExistence type="predicted"/>
<dbReference type="OrthoDB" id="3562399at2759"/>
<name>A0A8H7WE15_9HELO</name>
<feature type="compositionally biased region" description="Low complexity" evidence="1">
    <location>
        <begin position="103"/>
        <end position="117"/>
    </location>
</feature>
<comment type="caution">
    <text evidence="2">The sequence shown here is derived from an EMBL/GenBank/DDBJ whole genome shotgun (WGS) entry which is preliminary data.</text>
</comment>
<evidence type="ECO:0000313" key="3">
    <source>
        <dbReference type="Proteomes" id="UP000664132"/>
    </source>
</evidence>
<accession>A0A8H7WE15</accession>
<keyword evidence="3" id="KW-1185">Reference proteome</keyword>
<feature type="region of interest" description="Disordered" evidence="1">
    <location>
        <begin position="129"/>
        <end position="214"/>
    </location>
</feature>
<gene>
    <name evidence="2" type="ORF">IFR04_003659</name>
</gene>
<feature type="region of interest" description="Disordered" evidence="1">
    <location>
        <begin position="78"/>
        <end position="117"/>
    </location>
</feature>
<dbReference type="AlphaFoldDB" id="A0A8H7WE15"/>
<evidence type="ECO:0000313" key="2">
    <source>
        <dbReference type="EMBL" id="KAG4423161.1"/>
    </source>
</evidence>
<dbReference type="EMBL" id="JAFJYH010000038">
    <property type="protein sequence ID" value="KAG4423161.1"/>
    <property type="molecule type" value="Genomic_DNA"/>
</dbReference>
<sequence>MPAYEDEWCQYKQAYPATSFEDCPNSNKGNDVQAYPEYDYCPNCKYRGVHRNEIEARAQAVQATIQVQGVQAILPPAPVYQPLQPNPHQAQGYEQAPSQQQVQYAPDPNQQAQYAPDPYQQHPEYQAAPEYYGSAPGSPVQAGSPYAPGSPVDQGYHQNPRYPVDPNAAAGQQQGYTGDAEGSGSSESVGQVFDSVFTPPANPYNPNYPGNHPR</sequence>
<evidence type="ECO:0000256" key="1">
    <source>
        <dbReference type="SAM" id="MobiDB-lite"/>
    </source>
</evidence>